<evidence type="ECO:0000313" key="3">
    <source>
        <dbReference type="Proteomes" id="UP000272942"/>
    </source>
</evidence>
<sequence length="148" mass="15579">MEAATGRLFHKPTGHLVSLADGAATQAEQTHVDAQVADYGYEDEQGATSTTAQPVDQASTQQNGTLVEGSADQAEVIDPVSQQEQLLAQMAENGEVIDLNTLFPGVTVTEVSPGVCLVTKPNGDRFNVEHGGEGITLETLQTILQMDA</sequence>
<reference evidence="4" key="1">
    <citation type="submission" date="2016-06" db="UniProtKB">
        <authorList>
            <consortium name="WormBaseParasite"/>
        </authorList>
    </citation>
    <scope>IDENTIFICATION</scope>
</reference>
<feature type="compositionally biased region" description="Polar residues" evidence="1">
    <location>
        <begin position="46"/>
        <end position="64"/>
    </location>
</feature>
<evidence type="ECO:0000256" key="1">
    <source>
        <dbReference type="SAM" id="MobiDB-lite"/>
    </source>
</evidence>
<dbReference type="AlphaFoldDB" id="A0A183B4F8"/>
<gene>
    <name evidence="2" type="ORF">ECPE_LOCUS14094</name>
</gene>
<evidence type="ECO:0000313" key="4">
    <source>
        <dbReference type="WBParaSite" id="ECPE_0001413301-mRNA-1"/>
    </source>
</evidence>
<dbReference type="WBParaSite" id="ECPE_0001413301-mRNA-1">
    <property type="protein sequence ID" value="ECPE_0001413301-mRNA-1"/>
    <property type="gene ID" value="ECPE_0001413301"/>
</dbReference>
<dbReference type="Proteomes" id="UP000272942">
    <property type="component" value="Unassembled WGS sequence"/>
</dbReference>
<feature type="region of interest" description="Disordered" evidence="1">
    <location>
        <begin position="40"/>
        <end position="64"/>
    </location>
</feature>
<protein>
    <submittedName>
        <fullName evidence="4">DNA primase</fullName>
    </submittedName>
</protein>
<proteinExistence type="predicted"/>
<dbReference type="EMBL" id="UZAN01056691">
    <property type="protein sequence ID" value="VDP91366.1"/>
    <property type="molecule type" value="Genomic_DNA"/>
</dbReference>
<accession>A0A183B4F8</accession>
<dbReference type="OrthoDB" id="5981545at2759"/>
<reference evidence="2 3" key="2">
    <citation type="submission" date="2018-11" db="EMBL/GenBank/DDBJ databases">
        <authorList>
            <consortium name="Pathogen Informatics"/>
        </authorList>
    </citation>
    <scope>NUCLEOTIDE SEQUENCE [LARGE SCALE GENOMIC DNA]</scope>
    <source>
        <strain evidence="2 3">Egypt</strain>
    </source>
</reference>
<evidence type="ECO:0000313" key="2">
    <source>
        <dbReference type="EMBL" id="VDP91366.1"/>
    </source>
</evidence>
<organism evidence="4">
    <name type="scientific">Echinostoma caproni</name>
    <dbReference type="NCBI Taxonomy" id="27848"/>
    <lineage>
        <taxon>Eukaryota</taxon>
        <taxon>Metazoa</taxon>
        <taxon>Spiralia</taxon>
        <taxon>Lophotrochozoa</taxon>
        <taxon>Platyhelminthes</taxon>
        <taxon>Trematoda</taxon>
        <taxon>Digenea</taxon>
        <taxon>Plagiorchiida</taxon>
        <taxon>Echinostomata</taxon>
        <taxon>Echinostomatoidea</taxon>
        <taxon>Echinostomatidae</taxon>
        <taxon>Echinostoma</taxon>
    </lineage>
</organism>
<name>A0A183B4F8_9TREM</name>
<keyword evidence="3" id="KW-1185">Reference proteome</keyword>